<accession>A0ACC1UEB0</accession>
<gene>
    <name evidence="1" type="ORF">F5876DRAFT_72327</name>
</gene>
<name>A0ACC1UEB0_9AGAR</name>
<evidence type="ECO:0000313" key="1">
    <source>
        <dbReference type="EMBL" id="KAJ3815070.1"/>
    </source>
</evidence>
<dbReference type="EMBL" id="MU794955">
    <property type="protein sequence ID" value="KAJ3815070.1"/>
    <property type="molecule type" value="Genomic_DNA"/>
</dbReference>
<proteinExistence type="predicted"/>
<reference evidence="1" key="1">
    <citation type="submission" date="2022-09" db="EMBL/GenBank/DDBJ databases">
        <title>A Global Phylogenomic Analysis of the Shiitake Genus Lentinula.</title>
        <authorList>
            <consortium name="DOE Joint Genome Institute"/>
            <person name="Sierra-Patev S."/>
            <person name="Min B."/>
            <person name="Naranjo-Ortiz M."/>
            <person name="Looney B."/>
            <person name="Konkel Z."/>
            <person name="Slot J.C."/>
            <person name="Sakamoto Y."/>
            <person name="Steenwyk J.L."/>
            <person name="Rokas A."/>
            <person name="Carro J."/>
            <person name="Camarero S."/>
            <person name="Ferreira P."/>
            <person name="Molpeceres G."/>
            <person name="Ruiz-Duenas F.J."/>
            <person name="Serrano A."/>
            <person name="Henrissat B."/>
            <person name="Drula E."/>
            <person name="Hughes K.W."/>
            <person name="Mata J.L."/>
            <person name="Ishikawa N.K."/>
            <person name="Vargas-Isla R."/>
            <person name="Ushijima S."/>
            <person name="Smith C.A."/>
            <person name="Ahrendt S."/>
            <person name="Andreopoulos W."/>
            <person name="He G."/>
            <person name="Labutti K."/>
            <person name="Lipzen A."/>
            <person name="Ng V."/>
            <person name="Riley R."/>
            <person name="Sandor L."/>
            <person name="Barry K."/>
            <person name="Martinez A.T."/>
            <person name="Xiao Y."/>
            <person name="Gibbons J.G."/>
            <person name="Terashima K."/>
            <person name="Grigoriev I.V."/>
            <person name="Hibbett D.S."/>
        </authorList>
    </citation>
    <scope>NUCLEOTIDE SEQUENCE</scope>
    <source>
        <strain evidence="1">TMI1499</strain>
    </source>
</reference>
<organism evidence="1 2">
    <name type="scientific">Lentinula aff. lateritia</name>
    <dbReference type="NCBI Taxonomy" id="2804960"/>
    <lineage>
        <taxon>Eukaryota</taxon>
        <taxon>Fungi</taxon>
        <taxon>Dikarya</taxon>
        <taxon>Basidiomycota</taxon>
        <taxon>Agaricomycotina</taxon>
        <taxon>Agaricomycetes</taxon>
        <taxon>Agaricomycetidae</taxon>
        <taxon>Agaricales</taxon>
        <taxon>Marasmiineae</taxon>
        <taxon>Omphalotaceae</taxon>
        <taxon>Lentinula</taxon>
    </lineage>
</organism>
<sequence>MGNLLWFFIGAGAATMYTRRRDHLQQHEDFQSGGSSHRCHSHSPQIHSSQEVAQASSPDSTEPFFRNAPSINNSAPTPSLSQDASGSSSTISSSDPWALEKERMREIGNQVGVNVLEFSESTLDTLLSSIASMKARVVQQRLDREKHEEKKNVVEGQIQDPLRYV</sequence>
<dbReference type="Proteomes" id="UP001163835">
    <property type="component" value="Unassembled WGS sequence"/>
</dbReference>
<evidence type="ECO:0000313" key="2">
    <source>
        <dbReference type="Proteomes" id="UP001163835"/>
    </source>
</evidence>
<protein>
    <submittedName>
        <fullName evidence="1">Uncharacterized protein</fullName>
    </submittedName>
</protein>
<comment type="caution">
    <text evidence="1">The sequence shown here is derived from an EMBL/GenBank/DDBJ whole genome shotgun (WGS) entry which is preliminary data.</text>
</comment>
<keyword evidence="2" id="KW-1185">Reference proteome</keyword>